<dbReference type="RefSeq" id="WP_057810307.1">
    <property type="nucleotide sequence ID" value="NZ_BJUD01000017.1"/>
</dbReference>
<dbReference type="PATRIC" id="fig|348151.3.peg.1799"/>
<gene>
    <name evidence="2" type="ORF">IV55_GL001748</name>
    <name evidence="1" type="ORF">LSI01_10820</name>
</gene>
<reference evidence="1 4" key="2">
    <citation type="submission" date="2019-07" db="EMBL/GenBank/DDBJ databases">
        <title>Whole genome shotgun sequence of Lactobacillus siliginis NBRC 101315.</title>
        <authorList>
            <person name="Hosoyama A."/>
            <person name="Uohara A."/>
            <person name="Ohji S."/>
            <person name="Ichikawa N."/>
        </authorList>
    </citation>
    <scope>NUCLEOTIDE SEQUENCE [LARGE SCALE GENOMIC DNA]</scope>
    <source>
        <strain evidence="1 4">NBRC 101315</strain>
    </source>
</reference>
<dbReference type="AlphaFoldDB" id="A0A0R2L3A7"/>
<comment type="caution">
    <text evidence="2">The sequence shown here is derived from an EMBL/GenBank/DDBJ whole genome shotgun (WGS) entry which is preliminary data.</text>
</comment>
<proteinExistence type="predicted"/>
<dbReference type="EMBL" id="JQCB01000006">
    <property type="protein sequence ID" value="KRN96065.1"/>
    <property type="molecule type" value="Genomic_DNA"/>
</dbReference>
<organism evidence="2 3">
    <name type="scientific">Furfurilactobacillus siliginis</name>
    <dbReference type="NCBI Taxonomy" id="348151"/>
    <lineage>
        <taxon>Bacteria</taxon>
        <taxon>Bacillati</taxon>
        <taxon>Bacillota</taxon>
        <taxon>Bacilli</taxon>
        <taxon>Lactobacillales</taxon>
        <taxon>Lactobacillaceae</taxon>
        <taxon>Furfurilactobacillus</taxon>
    </lineage>
</organism>
<evidence type="ECO:0000313" key="4">
    <source>
        <dbReference type="Proteomes" id="UP000321429"/>
    </source>
</evidence>
<accession>A0A0R2L3A7</accession>
<dbReference type="Pfam" id="PF19807">
    <property type="entry name" value="DUF6290"/>
    <property type="match status" value="1"/>
</dbReference>
<dbReference type="EMBL" id="BJUD01000017">
    <property type="protein sequence ID" value="GEK28771.1"/>
    <property type="molecule type" value="Genomic_DNA"/>
</dbReference>
<dbReference type="Proteomes" id="UP000051139">
    <property type="component" value="Unassembled WGS sequence"/>
</dbReference>
<reference evidence="2 3" key="1">
    <citation type="journal article" date="2015" name="Genome Announc.">
        <title>Expanding the biotechnology potential of lactobacilli through comparative genomics of 213 strains and associated genera.</title>
        <authorList>
            <person name="Sun Z."/>
            <person name="Harris H.M."/>
            <person name="McCann A."/>
            <person name="Guo C."/>
            <person name="Argimon S."/>
            <person name="Zhang W."/>
            <person name="Yang X."/>
            <person name="Jeffery I.B."/>
            <person name="Cooney J.C."/>
            <person name="Kagawa T.F."/>
            <person name="Liu W."/>
            <person name="Song Y."/>
            <person name="Salvetti E."/>
            <person name="Wrobel A."/>
            <person name="Rasinkangas P."/>
            <person name="Parkhill J."/>
            <person name="Rea M.C."/>
            <person name="O'Sullivan O."/>
            <person name="Ritari J."/>
            <person name="Douillard F.P."/>
            <person name="Paul Ross R."/>
            <person name="Yang R."/>
            <person name="Briner A.E."/>
            <person name="Felis G.E."/>
            <person name="de Vos W.M."/>
            <person name="Barrangou R."/>
            <person name="Klaenhammer T.R."/>
            <person name="Caufield P.W."/>
            <person name="Cui Y."/>
            <person name="Zhang H."/>
            <person name="O'Toole P.W."/>
        </authorList>
    </citation>
    <scope>NUCLEOTIDE SEQUENCE [LARGE SCALE GENOMIC DNA]</scope>
    <source>
        <strain evidence="2 3">DSM 22696</strain>
    </source>
</reference>
<keyword evidence="3" id="KW-1185">Reference proteome</keyword>
<protein>
    <recommendedName>
        <fullName evidence="5">CopG family transcriptional regulator</fullName>
    </recommendedName>
</protein>
<dbReference type="InterPro" id="IPR046257">
    <property type="entry name" value="DUF6290"/>
</dbReference>
<evidence type="ECO:0000313" key="2">
    <source>
        <dbReference type="EMBL" id="KRN96065.1"/>
    </source>
</evidence>
<evidence type="ECO:0000313" key="1">
    <source>
        <dbReference type="EMBL" id="GEK28771.1"/>
    </source>
</evidence>
<dbReference type="NCBIfam" id="NF046040">
    <property type="entry name" value="RelB_antitoxin"/>
    <property type="match status" value="1"/>
</dbReference>
<evidence type="ECO:0000313" key="3">
    <source>
        <dbReference type="Proteomes" id="UP000051139"/>
    </source>
</evidence>
<dbReference type="STRING" id="348151.IV55_GL001748"/>
<evidence type="ECO:0008006" key="5">
    <source>
        <dbReference type="Google" id="ProtNLM"/>
    </source>
</evidence>
<name>A0A0R2L3A7_9LACO</name>
<dbReference type="Proteomes" id="UP000321429">
    <property type="component" value="Unassembled WGS sequence"/>
</dbReference>
<sequence>MASNPKSSSISVRFNDADRAFIEQYAKQKGIKVSTAIKQAALDAAEDEFDRAALIEAQTAFEKDTTTYSLDQVEKELEKGQ</sequence>